<evidence type="ECO:0000313" key="3">
    <source>
        <dbReference type="Proteomes" id="UP000250235"/>
    </source>
</evidence>
<dbReference type="AlphaFoldDB" id="A0A2Z7D0X5"/>
<gene>
    <name evidence="2" type="ORF">F511_23646</name>
</gene>
<sequence>MKRRRAGQSADGLALMTSLVTSSQSADGLREQSQESAGSLYIQTQSTKISAEDEFSRSDKSAAKQLTIYESWMSTAELDSNGENDKKPAKEKDASTIPCRYFTRRIFKREEVVSNGINLNRGFIYSRSAIEEEVQEHRAIAAPSSAENSLIAHFKPAAAKFLYKIGTNNWYQSRTGFSLDELSGCASLGQMPSFYFRCALSKKMMNSRRICPADGSQYKDSAVVLVFMESAAGLAMETSKVESAVRNQAEAKLNQLEHSRSDEPAGTMSTSCKR</sequence>
<name>A0A2Z7D0X5_9LAMI</name>
<dbReference type="EMBL" id="KQ990536">
    <property type="protein sequence ID" value="KZV53122.1"/>
    <property type="molecule type" value="Genomic_DNA"/>
</dbReference>
<feature type="region of interest" description="Disordered" evidence="1">
    <location>
        <begin position="252"/>
        <end position="274"/>
    </location>
</feature>
<dbReference type="Proteomes" id="UP000250235">
    <property type="component" value="Unassembled WGS sequence"/>
</dbReference>
<organism evidence="2 3">
    <name type="scientific">Dorcoceras hygrometricum</name>
    <dbReference type="NCBI Taxonomy" id="472368"/>
    <lineage>
        <taxon>Eukaryota</taxon>
        <taxon>Viridiplantae</taxon>
        <taxon>Streptophyta</taxon>
        <taxon>Embryophyta</taxon>
        <taxon>Tracheophyta</taxon>
        <taxon>Spermatophyta</taxon>
        <taxon>Magnoliopsida</taxon>
        <taxon>eudicotyledons</taxon>
        <taxon>Gunneridae</taxon>
        <taxon>Pentapetalae</taxon>
        <taxon>asterids</taxon>
        <taxon>lamiids</taxon>
        <taxon>Lamiales</taxon>
        <taxon>Gesneriaceae</taxon>
        <taxon>Didymocarpoideae</taxon>
        <taxon>Trichosporeae</taxon>
        <taxon>Loxocarpinae</taxon>
        <taxon>Dorcoceras</taxon>
    </lineage>
</organism>
<reference evidence="2 3" key="1">
    <citation type="journal article" date="2015" name="Proc. Natl. Acad. Sci. U.S.A.">
        <title>The resurrection genome of Boea hygrometrica: A blueprint for survival of dehydration.</title>
        <authorList>
            <person name="Xiao L."/>
            <person name="Yang G."/>
            <person name="Zhang L."/>
            <person name="Yang X."/>
            <person name="Zhao S."/>
            <person name="Ji Z."/>
            <person name="Zhou Q."/>
            <person name="Hu M."/>
            <person name="Wang Y."/>
            <person name="Chen M."/>
            <person name="Xu Y."/>
            <person name="Jin H."/>
            <person name="Xiao X."/>
            <person name="Hu G."/>
            <person name="Bao F."/>
            <person name="Hu Y."/>
            <person name="Wan P."/>
            <person name="Li L."/>
            <person name="Deng X."/>
            <person name="Kuang T."/>
            <person name="Xiang C."/>
            <person name="Zhu J.K."/>
            <person name="Oliver M.J."/>
            <person name="He Y."/>
        </authorList>
    </citation>
    <scope>NUCLEOTIDE SEQUENCE [LARGE SCALE GENOMIC DNA]</scope>
    <source>
        <strain evidence="3">cv. XS01</strain>
    </source>
</reference>
<protein>
    <submittedName>
        <fullName evidence="2">Zinc finger protein 7-like</fullName>
    </submittedName>
</protein>
<evidence type="ECO:0000313" key="2">
    <source>
        <dbReference type="EMBL" id="KZV53122.1"/>
    </source>
</evidence>
<keyword evidence="3" id="KW-1185">Reference proteome</keyword>
<proteinExistence type="predicted"/>
<evidence type="ECO:0000256" key="1">
    <source>
        <dbReference type="SAM" id="MobiDB-lite"/>
    </source>
</evidence>
<accession>A0A2Z7D0X5</accession>